<accession>A0A7J6DR10</accession>
<dbReference type="PANTHER" id="PTHR13104">
    <property type="entry name" value="MED-6-RELATED"/>
    <property type="match status" value="1"/>
</dbReference>
<evidence type="ECO:0000313" key="7">
    <source>
        <dbReference type="EMBL" id="KAF4348019.1"/>
    </source>
</evidence>
<evidence type="ECO:0000256" key="6">
    <source>
        <dbReference type="RuleBase" id="RU364143"/>
    </source>
</evidence>
<keyword evidence="5 6" id="KW-0539">Nucleus</keyword>
<dbReference type="GO" id="GO:0006357">
    <property type="term" value="P:regulation of transcription by RNA polymerase II"/>
    <property type="evidence" value="ECO:0007669"/>
    <property type="project" value="InterPro"/>
</dbReference>
<dbReference type="Gene3D" id="3.10.450.580">
    <property type="entry name" value="Mediator complex, subunit Med6"/>
    <property type="match status" value="1"/>
</dbReference>
<dbReference type="Proteomes" id="UP000583929">
    <property type="component" value="Unassembled WGS sequence"/>
</dbReference>
<evidence type="ECO:0000256" key="5">
    <source>
        <dbReference type="ARBA" id="ARBA00023242"/>
    </source>
</evidence>
<sequence length="179" mass="19621">MPLADWNRSRKNFSCAEAEAGAATTSSEVLPLAGPAWPSGLLLSSLVLLCRCFFFFDLSLSSVLLGARGCLFLLGKMIDIEFMLSEVMKPHLFVFHKQKRDGPEKLTLLTYYVLDGSIYQAPQLCNVFAARVVGTTLSHVTSNPTTFNITSFKVKKGAEALHAQRTNRIISQGDGTNIC</sequence>
<comment type="similarity">
    <text evidence="2 6">Belongs to the Mediator complex subunit 6 family.</text>
</comment>
<proteinExistence type="inferred from homology"/>
<keyword evidence="8" id="KW-1185">Reference proteome</keyword>
<evidence type="ECO:0000256" key="2">
    <source>
        <dbReference type="ARBA" id="ARBA00007526"/>
    </source>
</evidence>
<comment type="subcellular location">
    <subcellularLocation>
        <location evidence="1 6">Nucleus</location>
    </subcellularLocation>
</comment>
<comment type="caution">
    <text evidence="7">The sequence shown here is derived from an EMBL/GenBank/DDBJ whole genome shotgun (WGS) entry which is preliminary data.</text>
</comment>
<organism evidence="7 8">
    <name type="scientific">Cannabis sativa</name>
    <name type="common">Hemp</name>
    <name type="synonym">Marijuana</name>
    <dbReference type="NCBI Taxonomy" id="3483"/>
    <lineage>
        <taxon>Eukaryota</taxon>
        <taxon>Viridiplantae</taxon>
        <taxon>Streptophyta</taxon>
        <taxon>Embryophyta</taxon>
        <taxon>Tracheophyta</taxon>
        <taxon>Spermatophyta</taxon>
        <taxon>Magnoliopsida</taxon>
        <taxon>eudicotyledons</taxon>
        <taxon>Gunneridae</taxon>
        <taxon>Pentapetalae</taxon>
        <taxon>rosids</taxon>
        <taxon>fabids</taxon>
        <taxon>Rosales</taxon>
        <taxon>Cannabaceae</taxon>
        <taxon>Cannabis</taxon>
    </lineage>
</organism>
<keyword evidence="4 6" id="KW-0804">Transcription</keyword>
<dbReference type="GO" id="GO:0003712">
    <property type="term" value="F:transcription coregulator activity"/>
    <property type="evidence" value="ECO:0007669"/>
    <property type="project" value="InterPro"/>
</dbReference>
<gene>
    <name evidence="6" type="primary">MED6</name>
    <name evidence="7" type="ORF">G4B88_012933</name>
</gene>
<keyword evidence="3 6" id="KW-0805">Transcription regulation</keyword>
<comment type="subunit">
    <text evidence="6">Component of the Mediator complex.</text>
</comment>
<evidence type="ECO:0000256" key="3">
    <source>
        <dbReference type="ARBA" id="ARBA00023015"/>
    </source>
</evidence>
<dbReference type="AlphaFoldDB" id="A0A7J6DR10"/>
<dbReference type="Pfam" id="PF04934">
    <property type="entry name" value="Med6"/>
    <property type="match status" value="1"/>
</dbReference>
<dbReference type="EMBL" id="JAATIQ010000741">
    <property type="protein sequence ID" value="KAF4348019.1"/>
    <property type="molecule type" value="Genomic_DNA"/>
</dbReference>
<dbReference type="GO" id="GO:0016592">
    <property type="term" value="C:mediator complex"/>
    <property type="evidence" value="ECO:0007669"/>
    <property type="project" value="InterPro"/>
</dbReference>
<evidence type="ECO:0000313" key="8">
    <source>
        <dbReference type="Proteomes" id="UP000583929"/>
    </source>
</evidence>
<dbReference type="InterPro" id="IPR038566">
    <property type="entry name" value="Mediator_Med6_sf"/>
</dbReference>
<dbReference type="InterPro" id="IPR007018">
    <property type="entry name" value="Mediator_Med6"/>
</dbReference>
<protein>
    <recommendedName>
        <fullName evidence="6">Mediator of RNA polymerase II transcription subunit 6</fullName>
    </recommendedName>
    <alternativeName>
        <fullName evidence="6">Mediator complex subunit 6</fullName>
    </alternativeName>
</protein>
<comment type="function">
    <text evidence="6">Component of the Mediator complex, a coactivator involved in the regulated transcription of nearly all RNA polymerase II-dependent genes. Mediator functions as a bridge to convey information from gene-specific regulatory proteins to the basal RNA polymerase II transcription machinery. Mediator is recruited to promoters by direct interactions with regulatory proteins and serves as a scaffold for the assembly of a functional preinitiation complex with RNA polymerase II and the general transcription factors.</text>
</comment>
<reference evidence="7 8" key="1">
    <citation type="journal article" date="2020" name="bioRxiv">
        <title>Sequence and annotation of 42 cannabis genomes reveals extensive copy number variation in cannabinoid synthesis and pathogen resistance genes.</title>
        <authorList>
            <person name="Mckernan K.J."/>
            <person name="Helbert Y."/>
            <person name="Kane L.T."/>
            <person name="Ebling H."/>
            <person name="Zhang L."/>
            <person name="Liu B."/>
            <person name="Eaton Z."/>
            <person name="Mclaughlin S."/>
            <person name="Kingan S."/>
            <person name="Baybayan P."/>
            <person name="Concepcion G."/>
            <person name="Jordan M."/>
            <person name="Riva A."/>
            <person name="Barbazuk W."/>
            <person name="Harkins T."/>
        </authorList>
    </citation>
    <scope>NUCLEOTIDE SEQUENCE [LARGE SCALE GENOMIC DNA]</scope>
    <source>
        <strain evidence="8">cv. Jamaican Lion 4</strain>
        <tissue evidence="7">Leaf</tissue>
    </source>
</reference>
<evidence type="ECO:0000256" key="4">
    <source>
        <dbReference type="ARBA" id="ARBA00023163"/>
    </source>
</evidence>
<name>A0A7J6DR10_CANSA</name>
<keyword evidence="6" id="KW-0010">Activator</keyword>
<evidence type="ECO:0000256" key="1">
    <source>
        <dbReference type="ARBA" id="ARBA00004123"/>
    </source>
</evidence>